<proteinExistence type="predicted"/>
<dbReference type="AlphaFoldDB" id="A0AAP0JU17"/>
<organism evidence="2 3">
    <name type="scientific">Stephania japonica</name>
    <dbReference type="NCBI Taxonomy" id="461633"/>
    <lineage>
        <taxon>Eukaryota</taxon>
        <taxon>Viridiplantae</taxon>
        <taxon>Streptophyta</taxon>
        <taxon>Embryophyta</taxon>
        <taxon>Tracheophyta</taxon>
        <taxon>Spermatophyta</taxon>
        <taxon>Magnoliopsida</taxon>
        <taxon>Ranunculales</taxon>
        <taxon>Menispermaceae</taxon>
        <taxon>Menispermoideae</taxon>
        <taxon>Cissampelideae</taxon>
        <taxon>Stephania</taxon>
    </lineage>
</organism>
<evidence type="ECO:0000256" key="1">
    <source>
        <dbReference type="SAM" id="MobiDB-lite"/>
    </source>
</evidence>
<dbReference type="EMBL" id="JBBNAE010000003">
    <property type="protein sequence ID" value="KAK9138962.1"/>
    <property type="molecule type" value="Genomic_DNA"/>
</dbReference>
<protein>
    <submittedName>
        <fullName evidence="2">Uncharacterized protein</fullName>
    </submittedName>
</protein>
<evidence type="ECO:0000313" key="3">
    <source>
        <dbReference type="Proteomes" id="UP001417504"/>
    </source>
</evidence>
<evidence type="ECO:0000313" key="2">
    <source>
        <dbReference type="EMBL" id="KAK9138962.1"/>
    </source>
</evidence>
<sequence>MGANTTPFSIRDYVLAVRDKDIYLNWPFRDKHLQLFMKLGVSRVLPPFESHDSMRKNQSNGDDFGSNHAKDDKTICSSIDKPNVGLYREEVPMMEIHDHIEKNSLHSSNHMVHHSTTDKAFNDMDKVVAVVTATKKLRYKRKKRKGKPKMRSMVDICAEARPCTLEELDKIDRSKWIDSRSLGPYTDNQDAMEGDHIANEVSESMVTVDYHDNKSYAAAESFRKTKHPRDGVGICDKSVLDKKNLLMKIKFNRCRS</sequence>
<reference evidence="2 3" key="1">
    <citation type="submission" date="2024-01" db="EMBL/GenBank/DDBJ databases">
        <title>Genome assemblies of Stephania.</title>
        <authorList>
            <person name="Yang L."/>
        </authorList>
    </citation>
    <scope>NUCLEOTIDE SEQUENCE [LARGE SCALE GENOMIC DNA]</scope>
    <source>
        <strain evidence="2">QJT</strain>
        <tissue evidence="2">Leaf</tissue>
    </source>
</reference>
<keyword evidence="3" id="KW-1185">Reference proteome</keyword>
<dbReference type="PANTHER" id="PTHR35767">
    <property type="entry name" value="HAPLESS PROTEIN"/>
    <property type="match status" value="1"/>
</dbReference>
<dbReference type="PANTHER" id="PTHR35767:SF11">
    <property type="match status" value="1"/>
</dbReference>
<gene>
    <name evidence="2" type="ORF">Sjap_009556</name>
</gene>
<name>A0AAP0JU17_9MAGN</name>
<accession>A0AAP0JU17</accession>
<dbReference type="Proteomes" id="UP001417504">
    <property type="component" value="Unassembled WGS sequence"/>
</dbReference>
<comment type="caution">
    <text evidence="2">The sequence shown here is derived from an EMBL/GenBank/DDBJ whole genome shotgun (WGS) entry which is preliminary data.</text>
</comment>
<feature type="region of interest" description="Disordered" evidence="1">
    <location>
        <begin position="50"/>
        <end position="75"/>
    </location>
</feature>